<gene>
    <name evidence="1" type="ORF">NME_0023</name>
</gene>
<protein>
    <submittedName>
        <fullName evidence="1">Uncharacterized protein</fullName>
    </submittedName>
</protein>
<sequence>METLSKIIIVFSIQQSPMSDTTGAEDKAEIVGTL</sequence>
<dbReference type="EMBL" id="AM889137">
    <property type="protein sequence ID" value="CBA03346.1"/>
    <property type="molecule type" value="Genomic_DNA"/>
</dbReference>
<name>C6S9R5_NEIME</name>
<evidence type="ECO:0000313" key="1">
    <source>
        <dbReference type="EMBL" id="CBA03346.1"/>
    </source>
</evidence>
<dbReference type="AlphaFoldDB" id="C6S9R5"/>
<organism evidence="1">
    <name type="scientific">Neisseria meningitidis alpha153</name>
    <dbReference type="NCBI Taxonomy" id="663926"/>
    <lineage>
        <taxon>Bacteria</taxon>
        <taxon>Pseudomonadati</taxon>
        <taxon>Pseudomonadota</taxon>
        <taxon>Betaproteobacteria</taxon>
        <taxon>Neisseriales</taxon>
        <taxon>Neisseriaceae</taxon>
        <taxon>Neisseria</taxon>
    </lineage>
</organism>
<reference evidence="1" key="1">
    <citation type="journal article" date="2008" name="Proc. Natl. Acad. Sci. U.S.A.">
        <title>Whole-genome comparison of disease and carriage strains provides insights into virulence evolution in Neisseria meningitidis.</title>
        <authorList>
            <person name="Schoen C."/>
            <person name="Blom J."/>
            <person name="Claus H."/>
            <person name="Schramm-Glueck A."/>
            <person name="Brandt P."/>
            <person name="Mueller T."/>
            <person name="Goesmann A."/>
            <person name="Joseph B."/>
            <person name="Konietzny S."/>
            <person name="Kurzai O."/>
            <person name="Schmitt C."/>
            <person name="Friedrich T."/>
            <person name="Linke B."/>
            <person name="Vogel U."/>
            <person name="Frosch M."/>
        </authorList>
    </citation>
    <scope>NUCLEOTIDE SEQUENCE</scope>
    <source>
        <strain evidence="1">Alpha153</strain>
    </source>
</reference>
<proteinExistence type="predicted"/>
<accession>C6S9R5</accession>